<dbReference type="InterPro" id="IPR047057">
    <property type="entry name" value="MerR_fam"/>
</dbReference>
<gene>
    <name evidence="3" type="ORF">AWB68_07882</name>
</gene>
<dbReference type="Pfam" id="PF13411">
    <property type="entry name" value="MerR_1"/>
    <property type="match status" value="1"/>
</dbReference>
<dbReference type="EMBL" id="FCON02000209">
    <property type="protein sequence ID" value="SAL86020.1"/>
    <property type="molecule type" value="Genomic_DNA"/>
</dbReference>
<proteinExistence type="predicted"/>
<dbReference type="InterPro" id="IPR009061">
    <property type="entry name" value="DNA-bd_dom_put_sf"/>
</dbReference>
<evidence type="ECO:0000313" key="4">
    <source>
        <dbReference type="Proteomes" id="UP000054770"/>
    </source>
</evidence>
<keyword evidence="4" id="KW-1185">Reference proteome</keyword>
<protein>
    <submittedName>
        <fullName evidence="3">MerR family transcriptional regulator</fullName>
    </submittedName>
</protein>
<organism evidence="3 4">
    <name type="scientific">Caballeronia choica</name>
    <dbReference type="NCBI Taxonomy" id="326476"/>
    <lineage>
        <taxon>Bacteria</taxon>
        <taxon>Pseudomonadati</taxon>
        <taxon>Pseudomonadota</taxon>
        <taxon>Betaproteobacteria</taxon>
        <taxon>Burkholderiales</taxon>
        <taxon>Burkholderiaceae</taxon>
        <taxon>Caballeronia</taxon>
    </lineage>
</organism>
<evidence type="ECO:0000256" key="1">
    <source>
        <dbReference type="ARBA" id="ARBA00023125"/>
    </source>
</evidence>
<dbReference type="PANTHER" id="PTHR30204">
    <property type="entry name" value="REDOX-CYCLING DRUG-SENSING TRANSCRIPTIONAL ACTIVATOR SOXR"/>
    <property type="match status" value="1"/>
</dbReference>
<dbReference type="InterPro" id="IPR000551">
    <property type="entry name" value="MerR-type_HTH_dom"/>
</dbReference>
<dbReference type="AlphaFoldDB" id="A0A158KZK3"/>
<evidence type="ECO:0000313" key="3">
    <source>
        <dbReference type="EMBL" id="SAL86020.1"/>
    </source>
</evidence>
<dbReference type="PANTHER" id="PTHR30204:SF92">
    <property type="entry name" value="HTH-TYPE TRANSCRIPTIONAL REGULATOR ZNTR"/>
    <property type="match status" value="1"/>
</dbReference>
<dbReference type="RefSeq" id="WP_200828929.1">
    <property type="nucleotide sequence ID" value="NZ_FCON02000209.1"/>
</dbReference>
<reference evidence="3" key="1">
    <citation type="submission" date="2016-01" db="EMBL/GenBank/DDBJ databases">
        <authorList>
            <person name="Peeters C."/>
        </authorList>
    </citation>
    <scope>NUCLEOTIDE SEQUENCE [LARGE SCALE GENOMIC DNA]</scope>
    <source>
        <strain evidence="3">LMG 22940</strain>
    </source>
</reference>
<feature type="domain" description="HTH merR-type" evidence="2">
    <location>
        <begin position="4"/>
        <end position="73"/>
    </location>
</feature>
<comment type="caution">
    <text evidence="3">The sequence shown here is derived from an EMBL/GenBank/DDBJ whole genome shotgun (WGS) entry which is preliminary data.</text>
</comment>
<dbReference type="Gene3D" id="1.10.1660.10">
    <property type="match status" value="1"/>
</dbReference>
<dbReference type="SUPFAM" id="SSF46955">
    <property type="entry name" value="Putative DNA-binding domain"/>
    <property type="match status" value="1"/>
</dbReference>
<keyword evidence="1" id="KW-0238">DNA-binding</keyword>
<dbReference type="PROSITE" id="PS50937">
    <property type="entry name" value="HTH_MERR_2"/>
    <property type="match status" value="1"/>
</dbReference>
<accession>A0A158KZK3</accession>
<sequence length="89" mass="9969">MSVTFSIDTLSRLSGVNVETIRYYERVELLSAPLRGDNGYRLYDASAVQRLTFVRRGRELGFPVEEIRKLLELADHPEHPCASCGRGGG</sequence>
<dbReference type="Proteomes" id="UP000054770">
    <property type="component" value="Unassembled WGS sequence"/>
</dbReference>
<dbReference type="GO" id="GO:0003700">
    <property type="term" value="F:DNA-binding transcription factor activity"/>
    <property type="evidence" value="ECO:0007669"/>
    <property type="project" value="InterPro"/>
</dbReference>
<name>A0A158KZK3_9BURK</name>
<dbReference type="SMART" id="SM00422">
    <property type="entry name" value="HTH_MERR"/>
    <property type="match status" value="1"/>
</dbReference>
<dbReference type="PRINTS" id="PR00040">
    <property type="entry name" value="HTHMERR"/>
</dbReference>
<evidence type="ECO:0000259" key="2">
    <source>
        <dbReference type="PROSITE" id="PS50937"/>
    </source>
</evidence>
<dbReference type="GO" id="GO:0003677">
    <property type="term" value="F:DNA binding"/>
    <property type="evidence" value="ECO:0007669"/>
    <property type="project" value="UniProtKB-KW"/>
</dbReference>